<comment type="caution">
    <text evidence="1">The sequence shown here is derived from an EMBL/GenBank/DDBJ whole genome shotgun (WGS) entry which is preliminary data.</text>
</comment>
<gene>
    <name evidence="1" type="ORF">EWV91_18025</name>
</gene>
<proteinExistence type="predicted"/>
<evidence type="ECO:0000313" key="1">
    <source>
        <dbReference type="EMBL" id="TRU43687.1"/>
    </source>
</evidence>
<dbReference type="Pfam" id="PF20701">
    <property type="entry name" value="HetE-N"/>
    <property type="match status" value="1"/>
</dbReference>
<reference evidence="1 2" key="1">
    <citation type="submission" date="2019-01" db="EMBL/GenBank/DDBJ databases">
        <title>Coherence of Microcystis species and biogeography revealed through population genomics.</title>
        <authorList>
            <person name="Perez-Carrascal O.M."/>
            <person name="Terrat Y."/>
            <person name="Giani A."/>
            <person name="Fortin N."/>
            <person name="Tromas N."/>
            <person name="Shapiro B.J."/>
        </authorList>
    </citation>
    <scope>NUCLEOTIDE SEQUENCE [LARGE SCALE GENOMIC DNA]</scope>
    <source>
        <strain evidence="1">Ma_QC_Ca_00000000_S207</strain>
    </source>
</reference>
<sequence>MDPITTAIVTAVGTGLAKDVIKDSYEALKAALKKKSGYESDLVDAVDKLEKKPDSEARKATIQEEVGIAKVNDDPEIVKLAQDLLQQLKVAESAGGSINIGGNVKGVVATNISGGTITQGDIS</sequence>
<protein>
    <submittedName>
        <fullName evidence="1">Uncharacterized protein</fullName>
    </submittedName>
</protein>
<dbReference type="AlphaFoldDB" id="A0A552FAE3"/>
<accession>A0A552FAE3</accession>
<organism evidence="1 2">
    <name type="scientific">Microcystis aeruginosa Ma_QC_Ca_00000000_S207</name>
    <dbReference type="NCBI Taxonomy" id="2486251"/>
    <lineage>
        <taxon>Bacteria</taxon>
        <taxon>Bacillati</taxon>
        <taxon>Cyanobacteriota</taxon>
        <taxon>Cyanophyceae</taxon>
        <taxon>Oscillatoriophycideae</taxon>
        <taxon>Chroococcales</taxon>
        <taxon>Microcystaceae</taxon>
        <taxon>Microcystis</taxon>
    </lineage>
</organism>
<name>A0A552FAE3_MICAE</name>
<dbReference type="Proteomes" id="UP000320293">
    <property type="component" value="Unassembled WGS sequence"/>
</dbReference>
<evidence type="ECO:0000313" key="2">
    <source>
        <dbReference type="Proteomes" id="UP000320293"/>
    </source>
</evidence>
<dbReference type="EMBL" id="SFBF01000336">
    <property type="protein sequence ID" value="TRU43687.1"/>
    <property type="molecule type" value="Genomic_DNA"/>
</dbReference>